<dbReference type="GO" id="GO:0005637">
    <property type="term" value="C:nuclear inner membrane"/>
    <property type="evidence" value="ECO:0007669"/>
    <property type="project" value="Ensembl"/>
</dbReference>
<dbReference type="VEuPathDB" id="HostDB:ENSCPOG00000024456"/>
<accession>H0W2X1</accession>
<feature type="chain" id="PRO_5013356846" evidence="1">
    <location>
        <begin position="20"/>
        <end position="161"/>
    </location>
</feature>
<evidence type="ECO:0000313" key="3">
    <source>
        <dbReference type="Proteomes" id="UP000005447"/>
    </source>
</evidence>
<reference evidence="2" key="2">
    <citation type="submission" date="2025-08" db="UniProtKB">
        <authorList>
            <consortium name="Ensembl"/>
        </authorList>
    </citation>
    <scope>IDENTIFICATION</scope>
    <source>
        <strain evidence="2">2N</strain>
    </source>
</reference>
<dbReference type="GO" id="GO:0001675">
    <property type="term" value="P:acrosome assembly"/>
    <property type="evidence" value="ECO:0007669"/>
    <property type="project" value="Ensembl"/>
</dbReference>
<dbReference type="Ensembl" id="ENSCPOT00000020068.2">
    <property type="protein sequence ID" value="ENSCPOP00000017316.2"/>
    <property type="gene ID" value="ENSCPOG00000024456.2"/>
</dbReference>
<reference evidence="2" key="3">
    <citation type="submission" date="2025-09" db="UniProtKB">
        <authorList>
            <consortium name="Ensembl"/>
        </authorList>
    </citation>
    <scope>IDENTIFICATION</scope>
    <source>
        <strain evidence="2">2N</strain>
    </source>
</reference>
<dbReference type="FunCoup" id="H0W2X1">
    <property type="interactions" value="74"/>
</dbReference>
<organism evidence="2 3">
    <name type="scientific">Cavia porcellus</name>
    <name type="common">Guinea pig</name>
    <dbReference type="NCBI Taxonomy" id="10141"/>
    <lineage>
        <taxon>Eukaryota</taxon>
        <taxon>Metazoa</taxon>
        <taxon>Chordata</taxon>
        <taxon>Craniata</taxon>
        <taxon>Vertebrata</taxon>
        <taxon>Euteleostomi</taxon>
        <taxon>Mammalia</taxon>
        <taxon>Eutheria</taxon>
        <taxon>Euarchontoglires</taxon>
        <taxon>Glires</taxon>
        <taxon>Rodentia</taxon>
        <taxon>Hystricomorpha</taxon>
        <taxon>Caviidae</taxon>
        <taxon>Cavia</taxon>
    </lineage>
</organism>
<dbReference type="GeneTree" id="ENSGT00390000005057"/>
<gene>
    <name evidence="2" type="primary">LOC100720115</name>
</gene>
<keyword evidence="3" id="KW-1185">Reference proteome</keyword>
<dbReference type="Proteomes" id="UP000005447">
    <property type="component" value="Unassembled WGS sequence"/>
</dbReference>
<reference evidence="3" key="1">
    <citation type="journal article" date="2011" name="Nature">
        <title>A high-resolution map of human evolutionary constraint using 29 mammals.</title>
        <authorList>
            <person name="Lindblad-Toh K."/>
            <person name="Garber M."/>
            <person name="Zuk O."/>
            <person name="Lin M.F."/>
            <person name="Parker B.J."/>
            <person name="Washietl S."/>
            <person name="Kheradpour P."/>
            <person name="Ernst J."/>
            <person name="Jordan G."/>
            <person name="Mauceli E."/>
            <person name="Ward L.D."/>
            <person name="Lowe C.B."/>
            <person name="Holloway A.K."/>
            <person name="Clamp M."/>
            <person name="Gnerre S."/>
            <person name="Alfoldi J."/>
            <person name="Beal K."/>
            <person name="Chang J."/>
            <person name="Clawson H."/>
            <person name="Cuff J."/>
            <person name="Di Palma F."/>
            <person name="Fitzgerald S."/>
            <person name="Flicek P."/>
            <person name="Guttman M."/>
            <person name="Hubisz M.J."/>
            <person name="Jaffe D.B."/>
            <person name="Jungreis I."/>
            <person name="Kent W.J."/>
            <person name="Kostka D."/>
            <person name="Lara M."/>
            <person name="Martins A.L."/>
            <person name="Massingham T."/>
            <person name="Moltke I."/>
            <person name="Raney B.J."/>
            <person name="Rasmussen M.D."/>
            <person name="Robinson J."/>
            <person name="Stark A."/>
            <person name="Vilella A.J."/>
            <person name="Wen J."/>
            <person name="Xie X."/>
            <person name="Zody M.C."/>
            <person name="Baldwin J."/>
            <person name="Bloom T."/>
            <person name="Chin C.W."/>
            <person name="Heiman D."/>
            <person name="Nicol R."/>
            <person name="Nusbaum C."/>
            <person name="Young S."/>
            <person name="Wilkinson J."/>
            <person name="Worley K.C."/>
            <person name="Kovar C.L."/>
            <person name="Muzny D.M."/>
            <person name="Gibbs R.A."/>
            <person name="Cree A."/>
            <person name="Dihn H.H."/>
            <person name="Fowler G."/>
            <person name="Jhangiani S."/>
            <person name="Joshi V."/>
            <person name="Lee S."/>
            <person name="Lewis L.R."/>
            <person name="Nazareth L.V."/>
            <person name="Okwuonu G."/>
            <person name="Santibanez J."/>
            <person name="Warren W.C."/>
            <person name="Mardis E.R."/>
            <person name="Weinstock G.M."/>
            <person name="Wilson R.K."/>
            <person name="Delehaunty K."/>
            <person name="Dooling D."/>
            <person name="Fronik C."/>
            <person name="Fulton L."/>
            <person name="Fulton B."/>
            <person name="Graves T."/>
            <person name="Minx P."/>
            <person name="Sodergren E."/>
            <person name="Birney E."/>
            <person name="Margulies E.H."/>
            <person name="Herrero J."/>
            <person name="Green E.D."/>
            <person name="Haussler D."/>
            <person name="Siepel A."/>
            <person name="Goldman N."/>
            <person name="Pollard K.S."/>
            <person name="Pedersen J.S."/>
            <person name="Lander E.S."/>
            <person name="Kellis M."/>
        </authorList>
    </citation>
    <scope>NUCLEOTIDE SEQUENCE [LARGE SCALE GENOMIC DNA]</scope>
    <source>
        <strain evidence="3">2N</strain>
    </source>
</reference>
<dbReference type="Bgee" id="ENSCPOG00000024456">
    <property type="expression patterns" value="Expressed in testis"/>
</dbReference>
<evidence type="ECO:0000256" key="1">
    <source>
        <dbReference type="SAM" id="SignalP"/>
    </source>
</evidence>
<dbReference type="EMBL" id="AAKN02050358">
    <property type="status" value="NOT_ANNOTATED_CDS"/>
    <property type="molecule type" value="Genomic_DNA"/>
</dbReference>
<dbReference type="HOGENOM" id="CLU_1585866_0_0_1"/>
<keyword evidence="1" id="KW-0732">Signal</keyword>
<dbReference type="PANTHER" id="PTHR35157:SF1">
    <property type="entry name" value="PROTEIN FAM209A"/>
    <property type="match status" value="1"/>
</dbReference>
<sequence>MRVLSGLLLLTLCLAHGEAFVFSSREKAKEPLEKVPCGAHSRVRPNLPAHAQGWLASKWLGLLFIITLYVVLKFREQSPTALRIAPSRSPIRKNQHDCPGKDYTFLTLTHLEKDLVQFLSKVRELKAAVITGSNLRLFSSDFPADSQSCVTIYEVWGSTAE</sequence>
<dbReference type="STRING" id="10141.ENSCPOP00000017316"/>
<dbReference type="PANTHER" id="PTHR35157">
    <property type="entry name" value="PROTEIN FAM209A"/>
    <property type="match status" value="1"/>
</dbReference>
<evidence type="ECO:0000313" key="2">
    <source>
        <dbReference type="Ensembl" id="ENSCPOP00000017316.2"/>
    </source>
</evidence>
<dbReference type="AlphaFoldDB" id="H0W2X1"/>
<dbReference type="Pfam" id="PF15206">
    <property type="entry name" value="FAM209"/>
    <property type="match status" value="1"/>
</dbReference>
<proteinExistence type="predicted"/>
<dbReference type="OMA" id="PPGLRCF"/>
<name>H0W2X1_CAVPO</name>
<protein>
    <submittedName>
        <fullName evidence="2">Uncharacterized protein</fullName>
    </submittedName>
</protein>
<dbReference type="InterPro" id="IPR027943">
    <property type="entry name" value="FAM209"/>
</dbReference>
<feature type="signal peptide" evidence="1">
    <location>
        <begin position="1"/>
        <end position="19"/>
    </location>
</feature>
<dbReference type="InParanoid" id="H0W2X1"/>
<dbReference type="eggNOG" id="ENOG502SQY6">
    <property type="taxonomic scope" value="Eukaryota"/>
</dbReference>